<accession>A0A8H8DLA8</accession>
<keyword evidence="2" id="KW-1185">Reference proteome</keyword>
<dbReference type="Proteomes" id="UP000673691">
    <property type="component" value="Unassembled WGS sequence"/>
</dbReference>
<dbReference type="AlphaFoldDB" id="A0A8H8DLA8"/>
<organism evidence="1 2">
    <name type="scientific">Olpidium bornovanus</name>
    <dbReference type="NCBI Taxonomy" id="278681"/>
    <lineage>
        <taxon>Eukaryota</taxon>
        <taxon>Fungi</taxon>
        <taxon>Fungi incertae sedis</taxon>
        <taxon>Olpidiomycota</taxon>
        <taxon>Olpidiomycotina</taxon>
        <taxon>Olpidiomycetes</taxon>
        <taxon>Olpidiales</taxon>
        <taxon>Olpidiaceae</taxon>
        <taxon>Olpidium</taxon>
    </lineage>
</organism>
<evidence type="ECO:0000313" key="1">
    <source>
        <dbReference type="EMBL" id="KAG5462546.1"/>
    </source>
</evidence>
<sequence>MRDLSYVIFGWTYYEAAECLSILVGARERWRSPVYIGTAIAVVSEVLATTTILLHASATLDPTDDYFIGPTKFGIDITANISQLVGRWAYFYAAVRMSLAVFPSNRLVKVALCLTALAGVLGNLV</sequence>
<proteinExistence type="predicted"/>
<evidence type="ECO:0000313" key="2">
    <source>
        <dbReference type="Proteomes" id="UP000673691"/>
    </source>
</evidence>
<protein>
    <submittedName>
        <fullName evidence="1">Uncharacterized protein</fullName>
    </submittedName>
</protein>
<comment type="caution">
    <text evidence="1">The sequence shown here is derived from an EMBL/GenBank/DDBJ whole genome shotgun (WGS) entry which is preliminary data.</text>
</comment>
<dbReference type="EMBL" id="JAEFCI010001986">
    <property type="protein sequence ID" value="KAG5462546.1"/>
    <property type="molecule type" value="Genomic_DNA"/>
</dbReference>
<reference evidence="1 2" key="1">
    <citation type="journal article" name="Sci. Rep.">
        <title>Genome-scale phylogenetic analyses confirm Olpidium as the closest living zoosporic fungus to the non-flagellated, terrestrial fungi.</title>
        <authorList>
            <person name="Chang Y."/>
            <person name="Rochon D."/>
            <person name="Sekimoto S."/>
            <person name="Wang Y."/>
            <person name="Chovatia M."/>
            <person name="Sandor L."/>
            <person name="Salamov A."/>
            <person name="Grigoriev I.V."/>
            <person name="Stajich J.E."/>
            <person name="Spatafora J.W."/>
        </authorList>
    </citation>
    <scope>NUCLEOTIDE SEQUENCE [LARGE SCALE GENOMIC DNA]</scope>
    <source>
        <strain evidence="1">S191</strain>
    </source>
</reference>
<name>A0A8H8DLA8_9FUNG</name>
<gene>
    <name evidence="1" type="ORF">BJ554DRAFT_4666</name>
</gene>